<feature type="transmembrane region" description="Helical" evidence="6">
    <location>
        <begin position="145"/>
        <end position="167"/>
    </location>
</feature>
<dbReference type="InterPro" id="IPR001708">
    <property type="entry name" value="YidC/ALB3/OXA1/COX18"/>
</dbReference>
<feature type="transmembrane region" description="Helical" evidence="6">
    <location>
        <begin position="7"/>
        <end position="25"/>
    </location>
</feature>
<keyword evidence="2 5" id="KW-0812">Transmembrane</keyword>
<evidence type="ECO:0000256" key="5">
    <source>
        <dbReference type="RuleBase" id="RU003945"/>
    </source>
</evidence>
<gene>
    <name evidence="8" type="ORF">J2851_005587</name>
</gene>
<dbReference type="Pfam" id="PF02096">
    <property type="entry name" value="60KD_IMP"/>
    <property type="match status" value="1"/>
</dbReference>
<evidence type="ECO:0000256" key="3">
    <source>
        <dbReference type="ARBA" id="ARBA00022989"/>
    </source>
</evidence>
<feature type="transmembrane region" description="Helical" evidence="6">
    <location>
        <begin position="179"/>
        <end position="201"/>
    </location>
</feature>
<evidence type="ECO:0000256" key="6">
    <source>
        <dbReference type="SAM" id="Phobius"/>
    </source>
</evidence>
<dbReference type="InterPro" id="IPR028055">
    <property type="entry name" value="YidC/Oxa/ALB_C"/>
</dbReference>
<comment type="subcellular location">
    <subcellularLocation>
        <location evidence="1 5">Membrane</location>
        <topology evidence="1 5">Multi-pass membrane protein</topology>
    </subcellularLocation>
</comment>
<sequence length="228" mass="25742">MVELLHLIFIAPLETALLWVLRSAYALTGSYGAAIILLSLAFNILLLPFYYYAETVQNRERAVQKRLAPKVEEFRAVFTGQERYMMLRTLYRQNGYHPVYALRSLLPLAMQVPFFIATFGLLSSFAPLNGQPFLLFADLGRPDGLLGGVNLMPFVMTAANLASGLVYTRSLTRRDRTQTWIVAGIFLVLLYGSPVGLVLYWTVSNLFSLAKNCVYAQLGRRPRMEFAQ</sequence>
<feature type="domain" description="Membrane insertase YidC/Oxa/ALB C-terminal" evidence="7">
    <location>
        <begin position="31"/>
        <end position="215"/>
    </location>
</feature>
<feature type="transmembrane region" description="Helical" evidence="6">
    <location>
        <begin position="31"/>
        <end position="52"/>
    </location>
</feature>
<keyword evidence="4 6" id="KW-0472">Membrane</keyword>
<dbReference type="RefSeq" id="WP_209770402.1">
    <property type="nucleotide sequence ID" value="NZ_JAGINP010000024.1"/>
</dbReference>
<evidence type="ECO:0000256" key="1">
    <source>
        <dbReference type="ARBA" id="ARBA00004141"/>
    </source>
</evidence>
<evidence type="ECO:0000313" key="9">
    <source>
        <dbReference type="Proteomes" id="UP000781958"/>
    </source>
</evidence>
<dbReference type="Proteomes" id="UP000781958">
    <property type="component" value="Unassembled WGS sequence"/>
</dbReference>
<accession>A0ABS4SU73</accession>
<keyword evidence="3 6" id="KW-1133">Transmembrane helix</keyword>
<protein>
    <submittedName>
        <fullName evidence="8">YidC/Oxa1 family membrane protein insertase</fullName>
    </submittedName>
</protein>
<evidence type="ECO:0000313" key="8">
    <source>
        <dbReference type="EMBL" id="MBP2295774.1"/>
    </source>
</evidence>
<keyword evidence="9" id="KW-1185">Reference proteome</keyword>
<proteinExistence type="inferred from homology"/>
<evidence type="ECO:0000256" key="2">
    <source>
        <dbReference type="ARBA" id="ARBA00022692"/>
    </source>
</evidence>
<comment type="similarity">
    <text evidence="5">Belongs to the OXA1/ALB3/YidC family.</text>
</comment>
<reference evidence="8 9" key="1">
    <citation type="submission" date="2021-03" db="EMBL/GenBank/DDBJ databases">
        <title>Genomic Encyclopedia of Type Strains, Phase III (KMG-III): the genomes of soil and plant-associated and newly described type strains.</title>
        <authorList>
            <person name="Whitman W."/>
        </authorList>
    </citation>
    <scope>NUCLEOTIDE SEQUENCE [LARGE SCALE GENOMIC DNA]</scope>
    <source>
        <strain evidence="8 9">IMMIB AFH-6</strain>
    </source>
</reference>
<organism evidence="8 9">
    <name type="scientific">Azospirillum rugosum</name>
    <dbReference type="NCBI Taxonomy" id="416170"/>
    <lineage>
        <taxon>Bacteria</taxon>
        <taxon>Pseudomonadati</taxon>
        <taxon>Pseudomonadota</taxon>
        <taxon>Alphaproteobacteria</taxon>
        <taxon>Rhodospirillales</taxon>
        <taxon>Azospirillaceae</taxon>
        <taxon>Azospirillum</taxon>
    </lineage>
</organism>
<feature type="transmembrane region" description="Helical" evidence="6">
    <location>
        <begin position="105"/>
        <end position="125"/>
    </location>
</feature>
<evidence type="ECO:0000256" key="4">
    <source>
        <dbReference type="ARBA" id="ARBA00023136"/>
    </source>
</evidence>
<evidence type="ECO:0000259" key="7">
    <source>
        <dbReference type="Pfam" id="PF02096"/>
    </source>
</evidence>
<dbReference type="PANTHER" id="PTHR12428">
    <property type="entry name" value="OXA1"/>
    <property type="match status" value="1"/>
</dbReference>
<dbReference type="PANTHER" id="PTHR12428:SF65">
    <property type="entry name" value="CYTOCHROME C OXIDASE ASSEMBLY PROTEIN COX18, MITOCHONDRIAL"/>
    <property type="match status" value="1"/>
</dbReference>
<name>A0ABS4SU73_9PROT</name>
<comment type="caution">
    <text evidence="8">The sequence shown here is derived from an EMBL/GenBank/DDBJ whole genome shotgun (WGS) entry which is preliminary data.</text>
</comment>
<dbReference type="EMBL" id="JAGINP010000024">
    <property type="protein sequence ID" value="MBP2295774.1"/>
    <property type="molecule type" value="Genomic_DNA"/>
</dbReference>